<gene>
    <name evidence="4" type="ORF">NC799_17990</name>
</gene>
<evidence type="ECO:0000256" key="2">
    <source>
        <dbReference type="SAM" id="Phobius"/>
    </source>
</evidence>
<keyword evidence="2" id="KW-0472">Membrane</keyword>
<organism evidence="4 5">
    <name type="scientific">Aquibacillus salsiterrae</name>
    <dbReference type="NCBI Taxonomy" id="2950439"/>
    <lineage>
        <taxon>Bacteria</taxon>
        <taxon>Bacillati</taxon>
        <taxon>Bacillota</taxon>
        <taxon>Bacilli</taxon>
        <taxon>Bacillales</taxon>
        <taxon>Bacillaceae</taxon>
        <taxon>Aquibacillus</taxon>
    </lineage>
</organism>
<proteinExistence type="predicted"/>
<name>A0A9X4AHV1_9BACI</name>
<keyword evidence="2" id="KW-0812">Transmembrane</keyword>
<protein>
    <submittedName>
        <fullName evidence="4">Autoinducer 2 ABC transporter substrate-binding protein</fullName>
    </submittedName>
</protein>
<dbReference type="PANTHER" id="PTHR30036:SF8">
    <property type="entry name" value="ABC-TYPE SUGAR TRANSPORT SYSTEM PERIPLASMIC COMPONENT-LIKE PROTEIN"/>
    <property type="match status" value="1"/>
</dbReference>
<evidence type="ECO:0000256" key="1">
    <source>
        <dbReference type="ARBA" id="ARBA00004196"/>
    </source>
</evidence>
<dbReference type="PANTHER" id="PTHR30036">
    <property type="entry name" value="D-XYLOSE-BINDING PERIPLASMIC PROTEIN"/>
    <property type="match status" value="1"/>
</dbReference>
<comment type="subcellular location">
    <subcellularLocation>
        <location evidence="1">Cell envelope</location>
    </subcellularLocation>
</comment>
<keyword evidence="2" id="KW-1133">Transmembrane helix</keyword>
<dbReference type="InterPro" id="IPR028082">
    <property type="entry name" value="Peripla_BP_I"/>
</dbReference>
<keyword evidence="5" id="KW-1185">Reference proteome</keyword>
<dbReference type="CDD" id="cd06302">
    <property type="entry name" value="PBP1_LsrB_Quorum_Sensing-like"/>
    <property type="match status" value="1"/>
</dbReference>
<evidence type="ECO:0000313" key="5">
    <source>
        <dbReference type="Proteomes" id="UP001145069"/>
    </source>
</evidence>
<feature type="domain" description="Periplasmic binding protein" evidence="3">
    <location>
        <begin position="60"/>
        <end position="318"/>
    </location>
</feature>
<dbReference type="PROSITE" id="PS51257">
    <property type="entry name" value="PROKAR_LIPOPROTEIN"/>
    <property type="match status" value="1"/>
</dbReference>
<dbReference type="RefSeq" id="WP_272447817.1">
    <property type="nucleotide sequence ID" value="NZ_JAMQKC010000046.1"/>
</dbReference>
<sequence>MELVNRVGGGIIIFRLLLYYLFLLVTVSGCSSVGDEYQVIYSDKSQTESTVSEEEADYTIAVIPKLENIPYFNAVEDGAFEAARELGVKVIYQGPQVANANQQIKIITDLINNNEENVDVIAISANDPKTLVPILEKAQKKGIHVITWDADTLPEGREFFINMVDPETLGRHLMDTLAWNVEEQGEFAIMTGAESASNLNEWLKWIKIQQQEYYPDMKLVEITANDDNPNKAYLSATRLIEDYPNLKGIIGNSSVGPPSAAQAVKEAGKSGDIVVVGLSPPNPMNEYLKNGAAQVITLWSPKKLGYLTVLLSKNLIEGTYPYDGQAIPGVGKIRMMGDVVIMGEPIDFNKENVDQYDF</sequence>
<accession>A0A9X4AHV1</accession>
<comment type="caution">
    <text evidence="4">The sequence shown here is derived from an EMBL/GenBank/DDBJ whole genome shotgun (WGS) entry which is preliminary data.</text>
</comment>
<dbReference type="AlphaFoldDB" id="A0A9X4AHV1"/>
<feature type="transmembrane region" description="Helical" evidence="2">
    <location>
        <begin position="12"/>
        <end position="34"/>
    </location>
</feature>
<reference evidence="4" key="1">
    <citation type="submission" date="2022-06" db="EMBL/GenBank/DDBJ databases">
        <title>Aquibacillus sp. a new bacterium isolated from soil saline samples.</title>
        <authorList>
            <person name="Galisteo C."/>
            <person name="De La Haba R."/>
            <person name="Sanchez-Porro C."/>
            <person name="Ventosa A."/>
        </authorList>
    </citation>
    <scope>NUCLEOTIDE SEQUENCE</scope>
    <source>
        <strain evidence="4">3ASR75-54</strain>
    </source>
</reference>
<dbReference type="Gene3D" id="3.40.50.2300">
    <property type="match status" value="2"/>
</dbReference>
<dbReference type="GO" id="GO:0030246">
    <property type="term" value="F:carbohydrate binding"/>
    <property type="evidence" value="ECO:0007669"/>
    <property type="project" value="TreeGrafter"/>
</dbReference>
<dbReference type="SUPFAM" id="SSF53822">
    <property type="entry name" value="Periplasmic binding protein-like I"/>
    <property type="match status" value="1"/>
</dbReference>
<dbReference type="GO" id="GO:0030288">
    <property type="term" value="C:outer membrane-bounded periplasmic space"/>
    <property type="evidence" value="ECO:0007669"/>
    <property type="project" value="TreeGrafter"/>
</dbReference>
<dbReference type="Pfam" id="PF13407">
    <property type="entry name" value="Peripla_BP_4"/>
    <property type="match status" value="1"/>
</dbReference>
<dbReference type="InterPro" id="IPR050555">
    <property type="entry name" value="Bact_Solute-Bind_Prot2"/>
</dbReference>
<evidence type="ECO:0000313" key="4">
    <source>
        <dbReference type="EMBL" id="MDC3418720.1"/>
    </source>
</evidence>
<evidence type="ECO:0000259" key="3">
    <source>
        <dbReference type="Pfam" id="PF13407"/>
    </source>
</evidence>
<dbReference type="InterPro" id="IPR025997">
    <property type="entry name" value="SBP_2_dom"/>
</dbReference>
<dbReference type="EMBL" id="JAMQKC010000046">
    <property type="protein sequence ID" value="MDC3418720.1"/>
    <property type="molecule type" value="Genomic_DNA"/>
</dbReference>
<dbReference type="Proteomes" id="UP001145069">
    <property type="component" value="Unassembled WGS sequence"/>
</dbReference>